<name>A0A0C5WWM2_9GAMM</name>
<feature type="domain" description="Peptidase S54 rhomboid" evidence="6">
    <location>
        <begin position="109"/>
        <end position="248"/>
    </location>
</feature>
<reference evidence="7 8" key="1">
    <citation type="submission" date="2013-05" db="EMBL/GenBank/DDBJ databases">
        <title>Complete genome sequence of the lipase-producing bacterium Photobacterium gaetbulicola Gung47.</title>
        <authorList>
            <person name="Kim Y.-O."/>
        </authorList>
    </citation>
    <scope>NUCLEOTIDE SEQUENCE [LARGE SCALE GENOMIC DNA]</scope>
    <source>
        <strain evidence="7 8">Gung47</strain>
    </source>
</reference>
<accession>A0A0C5WWM2</accession>
<dbReference type="InterPro" id="IPR023826">
    <property type="entry name" value="Rhom-like_SP_proteobac"/>
</dbReference>
<dbReference type="PATRIC" id="fig|658445.3.peg.4812"/>
<evidence type="ECO:0000313" key="7">
    <source>
        <dbReference type="EMBL" id="AJR09424.1"/>
    </source>
</evidence>
<dbReference type="PANTHER" id="PTHR43731">
    <property type="entry name" value="RHOMBOID PROTEASE"/>
    <property type="match status" value="1"/>
</dbReference>
<dbReference type="AlphaFoldDB" id="A0A0C5WWM2"/>
<keyword evidence="3 5" id="KW-1133">Transmembrane helix</keyword>
<dbReference type="KEGG" id="pgb:H744_2c2770"/>
<dbReference type="EMBL" id="CP005974">
    <property type="protein sequence ID" value="AJR09424.1"/>
    <property type="molecule type" value="Genomic_DNA"/>
</dbReference>
<dbReference type="GO" id="GO:0004252">
    <property type="term" value="F:serine-type endopeptidase activity"/>
    <property type="evidence" value="ECO:0007669"/>
    <property type="project" value="InterPro"/>
</dbReference>
<keyword evidence="8" id="KW-1185">Reference proteome</keyword>
<evidence type="ECO:0000256" key="5">
    <source>
        <dbReference type="SAM" id="Phobius"/>
    </source>
</evidence>
<feature type="transmembrane region" description="Helical" evidence="5">
    <location>
        <begin position="124"/>
        <end position="141"/>
    </location>
</feature>
<dbReference type="PANTHER" id="PTHR43731:SF16">
    <property type="entry name" value="RHOMBOSORTASE"/>
    <property type="match status" value="1"/>
</dbReference>
<organism evidence="7 8">
    <name type="scientific">Photobacterium gaetbulicola Gung47</name>
    <dbReference type="NCBI Taxonomy" id="658445"/>
    <lineage>
        <taxon>Bacteria</taxon>
        <taxon>Pseudomonadati</taxon>
        <taxon>Pseudomonadota</taxon>
        <taxon>Gammaproteobacteria</taxon>
        <taxon>Vibrionales</taxon>
        <taxon>Vibrionaceae</taxon>
        <taxon>Photobacterium</taxon>
    </lineage>
</organism>
<keyword evidence="4 5" id="KW-0472">Membrane</keyword>
<dbReference type="NCBIfam" id="TIGR03902">
    <property type="entry name" value="rhom_GG_sort"/>
    <property type="match status" value="1"/>
</dbReference>
<comment type="subcellular location">
    <subcellularLocation>
        <location evidence="1">Membrane</location>
        <topology evidence="1">Multi-pass membrane protein</topology>
    </subcellularLocation>
</comment>
<dbReference type="Gene3D" id="1.20.1540.10">
    <property type="entry name" value="Rhomboid-like"/>
    <property type="match status" value="1"/>
</dbReference>
<evidence type="ECO:0000256" key="3">
    <source>
        <dbReference type="ARBA" id="ARBA00022989"/>
    </source>
</evidence>
<dbReference type="STRING" id="658445.H744_2c2770"/>
<evidence type="ECO:0000256" key="4">
    <source>
        <dbReference type="ARBA" id="ARBA00023136"/>
    </source>
</evidence>
<dbReference type="InterPro" id="IPR050925">
    <property type="entry name" value="Rhomboid_protease_S54"/>
</dbReference>
<dbReference type="Proteomes" id="UP000032303">
    <property type="component" value="Chromosome 2"/>
</dbReference>
<dbReference type="InterPro" id="IPR035952">
    <property type="entry name" value="Rhomboid-like_sf"/>
</dbReference>
<protein>
    <recommendedName>
        <fullName evidence="6">Peptidase S54 rhomboid domain-containing protein</fullName>
    </recommendedName>
</protein>
<evidence type="ECO:0000256" key="1">
    <source>
        <dbReference type="ARBA" id="ARBA00004141"/>
    </source>
</evidence>
<evidence type="ECO:0000256" key="2">
    <source>
        <dbReference type="ARBA" id="ARBA00022692"/>
    </source>
</evidence>
<proteinExistence type="predicted"/>
<sequence>MISQCSEKSSPTQSLALGNERVRILAVPIARFTSDGCCKIHNSVLASSCWIHWQIHALVAFPHRSQYRLIEVALSIRIFVFILIGIMALAQLPAAQPLLAWQRAAIEQGEVWRLISGNLTHTNWPHMIMNSLGLAIITFIFRRYLSVERLALLILAVAGFIGVTLWLSPMAWYAGLSGVLHGLFAWGAVQDIKAKDKLGWVLLVGVSAKVIAEQISGGSASSAELIGARVAVEAHLAGVLGGLLFVAVEHLKKWIAIDN</sequence>
<feature type="transmembrane region" description="Helical" evidence="5">
    <location>
        <begin position="150"/>
        <end position="166"/>
    </location>
</feature>
<evidence type="ECO:0000259" key="6">
    <source>
        <dbReference type="Pfam" id="PF01694"/>
    </source>
</evidence>
<dbReference type="InterPro" id="IPR022764">
    <property type="entry name" value="Peptidase_S54_rhomboid_dom"/>
</dbReference>
<evidence type="ECO:0000313" key="8">
    <source>
        <dbReference type="Proteomes" id="UP000032303"/>
    </source>
</evidence>
<feature type="transmembrane region" description="Helical" evidence="5">
    <location>
        <begin position="72"/>
        <end position="92"/>
    </location>
</feature>
<dbReference type="GO" id="GO:0016020">
    <property type="term" value="C:membrane"/>
    <property type="evidence" value="ECO:0007669"/>
    <property type="project" value="UniProtKB-SubCell"/>
</dbReference>
<dbReference type="HOGENOM" id="CLU_1073044_0_0_6"/>
<dbReference type="Pfam" id="PF01694">
    <property type="entry name" value="Rhomboid"/>
    <property type="match status" value="1"/>
</dbReference>
<gene>
    <name evidence="7" type="ORF">H744_2c2770</name>
</gene>
<keyword evidence="2 5" id="KW-0812">Transmembrane</keyword>
<dbReference type="SUPFAM" id="SSF144091">
    <property type="entry name" value="Rhomboid-like"/>
    <property type="match status" value="1"/>
</dbReference>